<sequence length="156" mass="18181">MAELDTINIINPTSEDFTWKYNGEPYTITAGETQTFVKRVAFHLAKHLSTQMIQNDEKKKMTKKDKDDPHARIHLKIAQLTIYDTHERRIALYKILKDINLVQEVIQVYPFKGFIGEMDLYKEFVNKNTNIKSEEVILPTGGKIEKRNIIESKLIT</sequence>
<gene>
    <name evidence="1" type="ORF">TM448A02179_0009</name>
</gene>
<protein>
    <submittedName>
        <fullName evidence="1">Uncharacterized protein</fullName>
    </submittedName>
</protein>
<reference evidence="1" key="1">
    <citation type="submission" date="2020-03" db="EMBL/GenBank/DDBJ databases">
        <title>The deep terrestrial virosphere.</title>
        <authorList>
            <person name="Holmfeldt K."/>
            <person name="Nilsson E."/>
            <person name="Simone D."/>
            <person name="Lopez-Fernandez M."/>
            <person name="Wu X."/>
            <person name="de Brujin I."/>
            <person name="Lundin D."/>
            <person name="Andersson A."/>
            <person name="Bertilsson S."/>
            <person name="Dopson M."/>
        </authorList>
    </citation>
    <scope>NUCLEOTIDE SEQUENCE</scope>
    <source>
        <strain evidence="1">TM448A02179</strain>
    </source>
</reference>
<dbReference type="AlphaFoldDB" id="A0A6H1ZVL5"/>
<accession>A0A6H1ZVL5</accession>
<name>A0A6H1ZVL5_9ZZZZ</name>
<organism evidence="1">
    <name type="scientific">viral metagenome</name>
    <dbReference type="NCBI Taxonomy" id="1070528"/>
    <lineage>
        <taxon>unclassified sequences</taxon>
        <taxon>metagenomes</taxon>
        <taxon>organismal metagenomes</taxon>
    </lineage>
</organism>
<evidence type="ECO:0000313" key="1">
    <source>
        <dbReference type="EMBL" id="QJA51519.1"/>
    </source>
</evidence>
<dbReference type="EMBL" id="MT144269">
    <property type="protein sequence ID" value="QJA51519.1"/>
    <property type="molecule type" value="Genomic_DNA"/>
</dbReference>
<proteinExistence type="predicted"/>